<feature type="domain" description="T2SS protein K second SAM-like" evidence="3">
    <location>
        <begin position="267"/>
        <end position="314"/>
    </location>
</feature>
<evidence type="ECO:0000313" key="5">
    <source>
        <dbReference type="Proteomes" id="UP000579647"/>
    </source>
</evidence>
<feature type="region of interest" description="Disordered" evidence="1">
    <location>
        <begin position="196"/>
        <end position="244"/>
    </location>
</feature>
<name>A0A840WS12_9ACTN</name>
<keyword evidence="4" id="KW-0238">DNA-binding</keyword>
<dbReference type="Proteomes" id="UP000579647">
    <property type="component" value="Unassembled WGS sequence"/>
</dbReference>
<dbReference type="SUPFAM" id="SSF81585">
    <property type="entry name" value="PsbU/PolX domain-like"/>
    <property type="match status" value="1"/>
</dbReference>
<feature type="transmembrane region" description="Helical" evidence="2">
    <location>
        <begin position="107"/>
        <end position="128"/>
    </location>
</feature>
<dbReference type="Pfam" id="PF03934">
    <property type="entry name" value="T2SSK"/>
    <property type="match status" value="1"/>
</dbReference>
<gene>
    <name evidence="4" type="ORF">HNR07_005563</name>
</gene>
<feature type="transmembrane region" description="Helical" evidence="2">
    <location>
        <begin position="159"/>
        <end position="179"/>
    </location>
</feature>
<evidence type="ECO:0000256" key="2">
    <source>
        <dbReference type="SAM" id="Phobius"/>
    </source>
</evidence>
<feature type="compositionally biased region" description="Low complexity" evidence="1">
    <location>
        <begin position="200"/>
        <end position="211"/>
    </location>
</feature>
<dbReference type="EMBL" id="JACHDO010000001">
    <property type="protein sequence ID" value="MBB5494426.1"/>
    <property type="molecule type" value="Genomic_DNA"/>
</dbReference>
<protein>
    <submittedName>
        <fullName evidence="4">DNA uptake protein ComE-like DNA-binding protein</fullName>
    </submittedName>
</protein>
<keyword evidence="2" id="KW-1133">Transmembrane helix</keyword>
<dbReference type="RefSeq" id="WP_246420523.1">
    <property type="nucleotide sequence ID" value="NZ_BAAAKM010000012.1"/>
</dbReference>
<feature type="compositionally biased region" description="Basic and acidic residues" evidence="1">
    <location>
        <begin position="64"/>
        <end position="75"/>
    </location>
</feature>
<dbReference type="InterPro" id="IPR049179">
    <property type="entry name" value="T2SSK_SAM-like_2nd"/>
</dbReference>
<keyword evidence="2" id="KW-0812">Transmembrane</keyword>
<evidence type="ECO:0000256" key="1">
    <source>
        <dbReference type="SAM" id="MobiDB-lite"/>
    </source>
</evidence>
<keyword evidence="5" id="KW-1185">Reference proteome</keyword>
<dbReference type="GO" id="GO:0003677">
    <property type="term" value="F:DNA binding"/>
    <property type="evidence" value="ECO:0007669"/>
    <property type="project" value="UniProtKB-KW"/>
</dbReference>
<reference evidence="4 5" key="1">
    <citation type="submission" date="2020-08" db="EMBL/GenBank/DDBJ databases">
        <title>Sequencing the genomes of 1000 actinobacteria strains.</title>
        <authorList>
            <person name="Klenk H.-P."/>
        </authorList>
    </citation>
    <scope>NUCLEOTIDE SEQUENCE [LARGE SCALE GENOMIC DNA]</scope>
    <source>
        <strain evidence="4 5">DSM 44598</strain>
    </source>
</reference>
<feature type="region of interest" description="Disordered" evidence="1">
    <location>
        <begin position="1"/>
        <end position="101"/>
    </location>
</feature>
<evidence type="ECO:0000313" key="4">
    <source>
        <dbReference type="EMBL" id="MBB5494426.1"/>
    </source>
</evidence>
<comment type="caution">
    <text evidence="4">The sequence shown here is derived from an EMBL/GenBank/DDBJ whole genome shotgun (WGS) entry which is preliminary data.</text>
</comment>
<feature type="transmembrane region" description="Helical" evidence="2">
    <location>
        <begin position="135"/>
        <end position="153"/>
    </location>
</feature>
<proteinExistence type="predicted"/>
<evidence type="ECO:0000259" key="3">
    <source>
        <dbReference type="Pfam" id="PF03934"/>
    </source>
</evidence>
<dbReference type="AlphaFoldDB" id="A0A840WS12"/>
<organism evidence="4 5">
    <name type="scientific">Nocardiopsis metallicus</name>
    <dbReference type="NCBI Taxonomy" id="179819"/>
    <lineage>
        <taxon>Bacteria</taxon>
        <taxon>Bacillati</taxon>
        <taxon>Actinomycetota</taxon>
        <taxon>Actinomycetes</taxon>
        <taxon>Streptosporangiales</taxon>
        <taxon>Nocardiopsidaceae</taxon>
        <taxon>Nocardiopsis</taxon>
    </lineage>
</organism>
<sequence>MSNTPPGHGWHYGEPDPQQPHHGHAERPLPPYPRQPGHPGAPYGRGGSYHAGPDSRSPYGPDGPYDRQGPHDRPNPHHPYNPHGHQAPHHPQAPHPPQGETKPVGRAFLLLILLSCGALAPFVYGYAALRYWSRAAGICALITVPFVVVIVASGEDSTLGTVASGIYIVFVVLATAYLYHDLYGVNSDRAKRLRGEPVTAAPGGSAPSSAEGARKVSSNAELRARAADRAQRRKESRRLAEEDPALARELGVGRPDLQTGYDDGGLVDLNRAPAQVIAGLPGLTSEDAQALITARSSAPFISLPDALIRTGLPAHLEDEISDYVVF</sequence>
<keyword evidence="2" id="KW-0472">Membrane</keyword>
<accession>A0A840WS12</accession>